<gene>
    <name evidence="1" type="ORF">SAMN05444411_10891</name>
</gene>
<evidence type="ECO:0000313" key="2">
    <source>
        <dbReference type="Proteomes" id="UP000199595"/>
    </source>
</evidence>
<protein>
    <submittedName>
        <fullName evidence="1">Uncharacterized metal-binding protein YceD, DUF177 family</fullName>
    </submittedName>
</protein>
<dbReference type="Pfam" id="PF02620">
    <property type="entry name" value="YceD"/>
    <property type="match status" value="1"/>
</dbReference>
<dbReference type="Proteomes" id="UP000199595">
    <property type="component" value="Unassembled WGS sequence"/>
</dbReference>
<organism evidence="1 2">
    <name type="scientific">Lutibacter oricola</name>
    <dbReference type="NCBI Taxonomy" id="762486"/>
    <lineage>
        <taxon>Bacteria</taxon>
        <taxon>Pseudomonadati</taxon>
        <taxon>Bacteroidota</taxon>
        <taxon>Flavobacteriia</taxon>
        <taxon>Flavobacteriales</taxon>
        <taxon>Flavobacteriaceae</taxon>
        <taxon>Lutibacter</taxon>
    </lineage>
</organism>
<name>A0A1H3DW85_9FLAO</name>
<dbReference type="EMBL" id="FNNJ01000008">
    <property type="protein sequence ID" value="SDX70617.1"/>
    <property type="molecule type" value="Genomic_DNA"/>
</dbReference>
<dbReference type="STRING" id="762486.SAMN05444411_10891"/>
<sequence>MKDLKNFNIPFVGLKEGEHRFEYEINKEFFDFFEYNDFNNSNVNVDISFLKKATMFELEFNFTGWVEVTCDVSNELFQQPIESKLDLIVKFGSEFNNENEEILVLPHSEHTLNVAQYIYEAIVLAVPIKRIHPGIEDGTLKSEVFDRLKEFELKEESEQAEDNQDIDPRWNKLRDILIDKKDA</sequence>
<reference evidence="1 2" key="1">
    <citation type="submission" date="2016-10" db="EMBL/GenBank/DDBJ databases">
        <authorList>
            <person name="de Groot N.N."/>
        </authorList>
    </citation>
    <scope>NUCLEOTIDE SEQUENCE [LARGE SCALE GENOMIC DNA]</scope>
    <source>
        <strain evidence="1 2">DSM 24956</strain>
    </source>
</reference>
<dbReference type="OrthoDB" id="1524821at2"/>
<proteinExistence type="predicted"/>
<dbReference type="AlphaFoldDB" id="A0A1H3DW85"/>
<dbReference type="RefSeq" id="WP_090124542.1">
    <property type="nucleotide sequence ID" value="NZ_FNNJ01000008.1"/>
</dbReference>
<dbReference type="InterPro" id="IPR003772">
    <property type="entry name" value="YceD"/>
</dbReference>
<keyword evidence="2" id="KW-1185">Reference proteome</keyword>
<accession>A0A1H3DW85</accession>
<evidence type="ECO:0000313" key="1">
    <source>
        <dbReference type="EMBL" id="SDX70617.1"/>
    </source>
</evidence>